<gene>
    <name evidence="7" type="ORF">R5U08_22950</name>
</gene>
<evidence type="ECO:0000256" key="3">
    <source>
        <dbReference type="ARBA" id="ARBA00023027"/>
    </source>
</evidence>
<dbReference type="CDD" id="cd12169">
    <property type="entry name" value="PGDH_like_1"/>
    <property type="match status" value="1"/>
</dbReference>
<dbReference type="SUPFAM" id="SSF51735">
    <property type="entry name" value="NAD(P)-binding Rossmann-fold domains"/>
    <property type="match status" value="1"/>
</dbReference>
<dbReference type="Gene3D" id="3.40.50.720">
    <property type="entry name" value="NAD(P)-binding Rossmann-like Domain"/>
    <property type="match status" value="2"/>
</dbReference>
<sequence length="319" mass="33965">MRLRCAVLDDFQRVATEVADWSPVADEVEAVSFDTHLDGEDALAAALADFDIVVTLRERVPFAGSLIARLPRLKLIVASGLRNSVIDYAAAEAHGVTVCGTTSSSTPPVELTWALLLGLARGLVEESNALRSGGPWQSTVGADLYGSRLGLLGLGKIGSRVARVGLAFGMHVSAWSQNLTKERTDEIGVELAPSREDLLAGSDFVSIHLALSDRTRGLLGPAELALLKPTAYLINTSRAAIVDQEALLAALHEGRIAGAGVDVFDIEPLPADHPMRTAPRLLATPHLGYVSRANYTTYYGQAVEDIRAFLAGAPVRRLP</sequence>
<dbReference type="Proteomes" id="UP001305002">
    <property type="component" value="Chromosome"/>
</dbReference>
<evidence type="ECO:0000259" key="6">
    <source>
        <dbReference type="Pfam" id="PF02826"/>
    </source>
</evidence>
<dbReference type="InterPro" id="IPR006139">
    <property type="entry name" value="D-isomer_2_OHA_DH_cat_dom"/>
</dbReference>
<organism evidence="7 8">
    <name type="scientific">Streptomyces coeruleorubidus</name>
    <dbReference type="NCBI Taxonomy" id="116188"/>
    <lineage>
        <taxon>Bacteria</taxon>
        <taxon>Bacillati</taxon>
        <taxon>Actinomycetota</taxon>
        <taxon>Actinomycetes</taxon>
        <taxon>Kitasatosporales</taxon>
        <taxon>Streptomycetaceae</taxon>
        <taxon>Streptomyces</taxon>
    </lineage>
</organism>
<comment type="similarity">
    <text evidence="1 4">Belongs to the D-isomer specific 2-hydroxyacid dehydrogenase family.</text>
</comment>
<evidence type="ECO:0000313" key="8">
    <source>
        <dbReference type="Proteomes" id="UP001305002"/>
    </source>
</evidence>
<evidence type="ECO:0000259" key="5">
    <source>
        <dbReference type="Pfam" id="PF00389"/>
    </source>
</evidence>
<evidence type="ECO:0000256" key="2">
    <source>
        <dbReference type="ARBA" id="ARBA00023002"/>
    </source>
</evidence>
<dbReference type="InterPro" id="IPR036291">
    <property type="entry name" value="NAD(P)-bd_dom_sf"/>
</dbReference>
<dbReference type="SUPFAM" id="SSF52283">
    <property type="entry name" value="Formate/glycerate dehydrogenase catalytic domain-like"/>
    <property type="match status" value="1"/>
</dbReference>
<dbReference type="PANTHER" id="PTHR42789">
    <property type="entry name" value="D-ISOMER SPECIFIC 2-HYDROXYACID DEHYDROGENASE FAMILY PROTEIN (AFU_ORTHOLOGUE AFUA_6G10090)"/>
    <property type="match status" value="1"/>
</dbReference>
<dbReference type="Pfam" id="PF00389">
    <property type="entry name" value="2-Hacid_dh"/>
    <property type="match status" value="1"/>
</dbReference>
<keyword evidence="2 4" id="KW-0560">Oxidoreductase</keyword>
<dbReference type="EMBL" id="CP137524">
    <property type="protein sequence ID" value="WOT36807.1"/>
    <property type="molecule type" value="Genomic_DNA"/>
</dbReference>
<name>A0ABZ0KFN2_STRC4</name>
<reference evidence="7 8" key="1">
    <citation type="journal article" date="2021" name="J. Microbiol. Biotechnol.">
        <title>An Efficient Markerless Deletion System Suitable for the Industrial Strains of Streptomyces.</title>
        <authorList>
            <person name="Dong J."/>
            <person name="Wei J."/>
            <person name="Li H."/>
            <person name="Zhao S."/>
            <person name="Guan W."/>
        </authorList>
    </citation>
    <scope>NUCLEOTIDE SEQUENCE [LARGE SCALE GENOMIC DNA]</scope>
    <source>
        <strain evidence="7 8">CICC 11043</strain>
    </source>
</reference>
<dbReference type="Pfam" id="PF02826">
    <property type="entry name" value="2-Hacid_dh_C"/>
    <property type="match status" value="1"/>
</dbReference>
<feature type="domain" description="D-isomer specific 2-hydroxyacid dehydrogenase catalytic" evidence="5">
    <location>
        <begin position="28"/>
        <end position="316"/>
    </location>
</feature>
<dbReference type="PANTHER" id="PTHR42789:SF1">
    <property type="entry name" value="D-ISOMER SPECIFIC 2-HYDROXYACID DEHYDROGENASE FAMILY PROTEIN (AFU_ORTHOLOGUE AFUA_6G10090)"/>
    <property type="match status" value="1"/>
</dbReference>
<keyword evidence="3" id="KW-0520">NAD</keyword>
<evidence type="ECO:0000256" key="4">
    <source>
        <dbReference type="RuleBase" id="RU003719"/>
    </source>
</evidence>
<dbReference type="RefSeq" id="WP_317926607.1">
    <property type="nucleotide sequence ID" value="NZ_CP137524.1"/>
</dbReference>
<evidence type="ECO:0000256" key="1">
    <source>
        <dbReference type="ARBA" id="ARBA00005854"/>
    </source>
</evidence>
<dbReference type="InterPro" id="IPR050857">
    <property type="entry name" value="D-2-hydroxyacid_DH"/>
</dbReference>
<keyword evidence="8" id="KW-1185">Reference proteome</keyword>
<proteinExistence type="inferred from homology"/>
<evidence type="ECO:0000313" key="7">
    <source>
        <dbReference type="EMBL" id="WOT36807.1"/>
    </source>
</evidence>
<reference evidence="7 8" key="2">
    <citation type="journal article" date="2024" name="Microb. Biotechnol.">
        <title>The involvement of multiple ABC transporters in daunorubicin efflux in Streptomyces coeruleorubidus.</title>
        <authorList>
            <person name="Dong J."/>
            <person name="Ning J."/>
            <person name="Tian Y."/>
            <person name="Li H."/>
            <person name="Chen H."/>
            <person name="Guan W."/>
        </authorList>
    </citation>
    <scope>NUCLEOTIDE SEQUENCE [LARGE SCALE GENOMIC DNA]</scope>
    <source>
        <strain evidence="7 8">CICC 11043</strain>
    </source>
</reference>
<protein>
    <submittedName>
        <fullName evidence="7">D-2-hydroxyacid dehydrogenase family protein</fullName>
    </submittedName>
</protein>
<accession>A0ABZ0KFN2</accession>
<dbReference type="InterPro" id="IPR006140">
    <property type="entry name" value="D-isomer_DH_NAD-bd"/>
</dbReference>
<feature type="domain" description="D-isomer specific 2-hydroxyacid dehydrogenase NAD-binding" evidence="6">
    <location>
        <begin position="114"/>
        <end position="288"/>
    </location>
</feature>